<dbReference type="AlphaFoldDB" id="A0A9J6PFM7"/>
<evidence type="ECO:0000313" key="3">
    <source>
        <dbReference type="Proteomes" id="UP001055804"/>
    </source>
</evidence>
<dbReference type="PANTHER" id="PTHR22617:SF23">
    <property type="entry name" value="CHEMOTAXIS PROTEIN CHEW"/>
    <property type="match status" value="1"/>
</dbReference>
<reference evidence="2" key="1">
    <citation type="submission" date="2022-06" db="EMBL/GenBank/DDBJ databases">
        <title>Isolation and Genomics of Futiania mangrovii gen. nov., sp. nov., a Rare and Metabolically-versatile member in the Class Alphaproteobacteria.</title>
        <authorList>
            <person name="Liu L."/>
            <person name="Huang W.-C."/>
            <person name="Pan J."/>
            <person name="Li J."/>
            <person name="Huang Y."/>
            <person name="Du H."/>
            <person name="Liu Y."/>
            <person name="Li M."/>
        </authorList>
    </citation>
    <scope>NUCLEOTIDE SEQUENCE</scope>
    <source>
        <strain evidence="2">FT118</strain>
    </source>
</reference>
<keyword evidence="3" id="KW-1185">Reference proteome</keyword>
<dbReference type="GO" id="GO:0006935">
    <property type="term" value="P:chemotaxis"/>
    <property type="evidence" value="ECO:0007669"/>
    <property type="project" value="InterPro"/>
</dbReference>
<evidence type="ECO:0000313" key="2">
    <source>
        <dbReference type="EMBL" id="MCP1334914.1"/>
    </source>
</evidence>
<dbReference type="GO" id="GO:0005829">
    <property type="term" value="C:cytosol"/>
    <property type="evidence" value="ECO:0007669"/>
    <property type="project" value="TreeGrafter"/>
</dbReference>
<dbReference type="Proteomes" id="UP001055804">
    <property type="component" value="Unassembled WGS sequence"/>
</dbReference>
<accession>A0A9J6PFM7</accession>
<feature type="domain" description="CheW-like" evidence="1">
    <location>
        <begin position="7"/>
        <end position="144"/>
    </location>
</feature>
<dbReference type="InterPro" id="IPR039315">
    <property type="entry name" value="CheW"/>
</dbReference>
<gene>
    <name evidence="2" type="ORF">NJQ99_00655</name>
</gene>
<organism evidence="2 3">
    <name type="scientific">Futiania mangrovi</name>
    <dbReference type="NCBI Taxonomy" id="2959716"/>
    <lineage>
        <taxon>Bacteria</taxon>
        <taxon>Pseudomonadati</taxon>
        <taxon>Pseudomonadota</taxon>
        <taxon>Alphaproteobacteria</taxon>
        <taxon>Futianiales</taxon>
        <taxon>Futianiaceae</taxon>
        <taxon>Futiania</taxon>
    </lineage>
</organism>
<evidence type="ECO:0000259" key="1">
    <source>
        <dbReference type="PROSITE" id="PS50851"/>
    </source>
</evidence>
<protein>
    <submittedName>
        <fullName evidence="2">Chemotaxis protein CheW</fullName>
    </submittedName>
</protein>
<dbReference type="SMART" id="SM00260">
    <property type="entry name" value="CheW"/>
    <property type="match status" value="1"/>
</dbReference>
<dbReference type="SUPFAM" id="SSF50341">
    <property type="entry name" value="CheW-like"/>
    <property type="match status" value="1"/>
</dbReference>
<dbReference type="Gene3D" id="2.40.50.180">
    <property type="entry name" value="CheA-289, Domain 4"/>
    <property type="match status" value="1"/>
</dbReference>
<dbReference type="PANTHER" id="PTHR22617">
    <property type="entry name" value="CHEMOTAXIS SENSOR HISTIDINE KINASE-RELATED"/>
    <property type="match status" value="1"/>
</dbReference>
<dbReference type="RefSeq" id="WP_269330878.1">
    <property type="nucleotide sequence ID" value="NZ_JAMZFT010000001.1"/>
</dbReference>
<dbReference type="PROSITE" id="PS50851">
    <property type="entry name" value="CHEW"/>
    <property type="match status" value="1"/>
</dbReference>
<dbReference type="InterPro" id="IPR036061">
    <property type="entry name" value="CheW-like_dom_sf"/>
</dbReference>
<sequence>MTAAGEDMLALILIADGHRFALPVAAARDLFRPGPVSPVPLAPRGIAGVLNLRGRIVTAICLRASLGLPVIPAEIAAVLENEGERYAILADAAGDVVRLHSGDAQSLPPAMSAPVAAVASGLYRDGEGLVTLLDPDRLLAAASGQADAAA</sequence>
<dbReference type="Gene3D" id="2.30.30.40">
    <property type="entry name" value="SH3 Domains"/>
    <property type="match status" value="1"/>
</dbReference>
<dbReference type="Pfam" id="PF01584">
    <property type="entry name" value="CheW"/>
    <property type="match status" value="1"/>
</dbReference>
<name>A0A9J6PFM7_9PROT</name>
<dbReference type="EMBL" id="JAMZFT010000001">
    <property type="protein sequence ID" value="MCP1334914.1"/>
    <property type="molecule type" value="Genomic_DNA"/>
</dbReference>
<dbReference type="GO" id="GO:0007165">
    <property type="term" value="P:signal transduction"/>
    <property type="evidence" value="ECO:0007669"/>
    <property type="project" value="InterPro"/>
</dbReference>
<dbReference type="InterPro" id="IPR002545">
    <property type="entry name" value="CheW-lke_dom"/>
</dbReference>
<proteinExistence type="predicted"/>
<comment type="caution">
    <text evidence="2">The sequence shown here is derived from an EMBL/GenBank/DDBJ whole genome shotgun (WGS) entry which is preliminary data.</text>
</comment>